<organism evidence="1 2">
    <name type="scientific">Brevibacillus phage Jenst</name>
    <dbReference type="NCBI Taxonomy" id="1691954"/>
    <lineage>
        <taxon>Viruses</taxon>
        <taxon>Duplodnaviria</taxon>
        <taxon>Heunggongvirae</taxon>
        <taxon>Uroviricota</taxon>
        <taxon>Caudoviricetes</taxon>
        <taxon>Jenstvirus</taxon>
        <taxon>Jenstvirus jenst</taxon>
    </lineage>
</organism>
<dbReference type="EMBL" id="KT151955">
    <property type="protein sequence ID" value="ALA07137.1"/>
    <property type="molecule type" value="Genomic_DNA"/>
</dbReference>
<evidence type="ECO:0000313" key="2">
    <source>
        <dbReference type="Proteomes" id="UP000208104"/>
    </source>
</evidence>
<name>A0A0K2CMT8_9CAUD</name>
<dbReference type="OrthoDB" id="19951at10239"/>
<dbReference type="GeneID" id="26625949"/>
<accession>A0A0K2CMT8</accession>
<gene>
    <name evidence="1" type="ORF">JENST_7</name>
</gene>
<dbReference type="Proteomes" id="UP000208104">
    <property type="component" value="Segment"/>
</dbReference>
<protein>
    <submittedName>
        <fullName evidence="1">Uncharacterized protein</fullName>
    </submittedName>
</protein>
<dbReference type="KEGG" id="vg:26625949"/>
<reference evidence="1 2" key="1">
    <citation type="journal article" date="2015" name="Genome Announc.">
        <title>Genome Sequences of Five Additional Brevibacillus laterosporus Bacteriophages.</title>
        <authorList>
            <person name="Merrill B.D."/>
            <person name="Berg J.A."/>
            <person name="Graves K.A."/>
            <person name="Ward A.T."/>
            <person name="Hilton J.A."/>
            <person name="Wake B.N."/>
            <person name="Grose J.H."/>
            <person name="Breakwell D.P."/>
            <person name="Burnett S.H."/>
        </authorList>
    </citation>
    <scope>NUCLEOTIDE SEQUENCE [LARGE SCALE GENOMIC DNA]</scope>
</reference>
<dbReference type="RefSeq" id="YP_009199068.1">
    <property type="nucleotide sequence ID" value="NC_028805.1"/>
</dbReference>
<proteinExistence type="predicted"/>
<evidence type="ECO:0000313" key="1">
    <source>
        <dbReference type="EMBL" id="ALA07137.1"/>
    </source>
</evidence>
<sequence length="95" mass="10842">MRRNMYLRARKDRDLLQVVKDAGLDVDGNGDFAHFIRELMRDGVRYRHLVATGQLQGNVHLPVSNFTPPVEDESERLERKYGATVDEGMLAEGEV</sequence>
<keyword evidence="2" id="KW-1185">Reference proteome</keyword>